<evidence type="ECO:0000256" key="3">
    <source>
        <dbReference type="ARBA" id="ARBA00022516"/>
    </source>
</evidence>
<comment type="function">
    <text evidence="10">Catalyzes the reversible formation of acyl-phosphate (acyl-PO(4)) from acyl-[acyl-carrier-protein] (acyl-ACP). This enzyme utilizes acyl-ACP as fatty acyl donor, but not acyl-CoA.</text>
</comment>
<dbReference type="OrthoDB" id="9806408at2"/>
<dbReference type="GeneID" id="69687293"/>
<keyword evidence="3 10" id="KW-0444">Lipid biosynthesis</keyword>
<evidence type="ECO:0000256" key="6">
    <source>
        <dbReference type="ARBA" id="ARBA00023209"/>
    </source>
</evidence>
<keyword evidence="5 10" id="KW-0443">Lipid metabolism</keyword>
<keyword evidence="12" id="KW-0012">Acyltransferase</keyword>
<comment type="subunit">
    <text evidence="9 10">Homodimer. Probably interacts with PlsY.</text>
</comment>
<comment type="subcellular location">
    <subcellularLocation>
        <location evidence="10">Cytoplasm</location>
    </subcellularLocation>
    <text evidence="10">Associated with the membrane possibly through PlsY.</text>
</comment>
<dbReference type="UniPathway" id="UPA00085"/>
<dbReference type="EMBL" id="BPUX01000028">
    <property type="protein sequence ID" value="GJH43715.1"/>
    <property type="molecule type" value="Genomic_DNA"/>
</dbReference>
<evidence type="ECO:0000256" key="8">
    <source>
        <dbReference type="ARBA" id="ARBA00024069"/>
    </source>
</evidence>
<dbReference type="EC" id="2.3.1.274" evidence="8 10"/>
<evidence type="ECO:0000256" key="9">
    <source>
        <dbReference type="ARBA" id="ARBA00046608"/>
    </source>
</evidence>
<dbReference type="PANTHER" id="PTHR30100">
    <property type="entry name" value="FATTY ACID/PHOSPHOLIPID SYNTHESIS PROTEIN PLSX"/>
    <property type="match status" value="1"/>
</dbReference>
<dbReference type="Gene3D" id="3.40.718.10">
    <property type="entry name" value="Isopropylmalate Dehydrogenase"/>
    <property type="match status" value="1"/>
</dbReference>
<evidence type="ECO:0000313" key="14">
    <source>
        <dbReference type="Proteomes" id="UP001052140"/>
    </source>
</evidence>
<dbReference type="RefSeq" id="WP_115323124.1">
    <property type="nucleotide sequence ID" value="NZ_BPUX01000028.1"/>
</dbReference>
<dbReference type="Pfam" id="PF02504">
    <property type="entry name" value="FA_synthesis"/>
    <property type="match status" value="1"/>
</dbReference>
<organism evidence="12 13">
    <name type="scientific">Pasteurella canis</name>
    <dbReference type="NCBI Taxonomy" id="753"/>
    <lineage>
        <taxon>Bacteria</taxon>
        <taxon>Pseudomonadati</taxon>
        <taxon>Pseudomonadota</taxon>
        <taxon>Gammaproteobacteria</taxon>
        <taxon>Pasteurellales</taxon>
        <taxon>Pasteurellaceae</taxon>
        <taxon>Pasteurella</taxon>
    </lineage>
</organism>
<accession>A0A379EVM2</accession>
<evidence type="ECO:0000256" key="10">
    <source>
        <dbReference type="HAMAP-Rule" id="MF_00019"/>
    </source>
</evidence>
<dbReference type="GO" id="GO:0006633">
    <property type="term" value="P:fatty acid biosynthetic process"/>
    <property type="evidence" value="ECO:0007669"/>
    <property type="project" value="UniProtKB-UniRule"/>
</dbReference>
<evidence type="ECO:0000313" key="12">
    <source>
        <dbReference type="EMBL" id="SUC10445.1"/>
    </source>
</evidence>
<dbReference type="GO" id="GO:0005737">
    <property type="term" value="C:cytoplasm"/>
    <property type="evidence" value="ECO:0007669"/>
    <property type="project" value="UniProtKB-SubCell"/>
</dbReference>
<keyword evidence="7 10" id="KW-1208">Phospholipid metabolism</keyword>
<dbReference type="Proteomes" id="UP001052140">
    <property type="component" value="Unassembled WGS sequence"/>
</dbReference>
<sequence>MSRLTLALDVMGGDIGPRITIPASIIALEKDPMLSLLLFGDSQQILPLLENLPVSIQQRLTICHCSRKIDNEHGISYALRNSKGTSMRLAIEAVQKGEAQGCVSAGNTAALMGLSKILLQPLKGIQRPALISVIPTVDGEKSVMLDLGANIDCDAENLYQFALMGSIFAENSLNLVYPRIALLNIGSEDIKGHKSIRDAAVLLENDTALNYIGFIEGNFLLNGKADVIVSDGFAGNVALKTLEGAAKNVIALLKGKSKNSLLKPIFSWLLRHLFKDSYQRLKQINPDEYNGASLIGLTSVVVKSHGGANVDAFSYAIADAALQVRQQIPTKILAGLEKYESSEHIKITSDY</sequence>
<dbReference type="PIRSF" id="PIRSF002465">
    <property type="entry name" value="Phsphlp_syn_PlsX"/>
    <property type="match status" value="1"/>
</dbReference>
<dbReference type="GO" id="GO:0043811">
    <property type="term" value="F:phosphate:acyl-[acyl carrier protein] acyltransferase activity"/>
    <property type="evidence" value="ECO:0007669"/>
    <property type="project" value="UniProtKB-UniRule"/>
</dbReference>
<dbReference type="InterPro" id="IPR012281">
    <property type="entry name" value="Phospholipid_synth_PlsX-like"/>
</dbReference>
<protein>
    <recommendedName>
        <fullName evidence="8 10">Phosphate acyltransferase</fullName>
        <ecNumber evidence="8 10">2.3.1.274</ecNumber>
    </recommendedName>
    <alternativeName>
        <fullName evidence="10">Acyl-ACP phosphotransacylase</fullName>
    </alternativeName>
    <alternativeName>
        <fullName evidence="10">Acyl-[acyl-carrier-protein]--phosphate acyltransferase</fullName>
    </alternativeName>
    <alternativeName>
        <fullName evidence="10">Phosphate-acyl-ACP acyltransferase</fullName>
    </alternativeName>
</protein>
<evidence type="ECO:0000313" key="11">
    <source>
        <dbReference type="EMBL" id="GJH43715.1"/>
    </source>
</evidence>
<evidence type="ECO:0000256" key="5">
    <source>
        <dbReference type="ARBA" id="ARBA00023098"/>
    </source>
</evidence>
<keyword evidence="6 10" id="KW-0594">Phospholipid biosynthesis</keyword>
<dbReference type="HAMAP" id="MF_00019">
    <property type="entry name" value="PlsX"/>
    <property type="match status" value="1"/>
</dbReference>
<evidence type="ECO:0000256" key="7">
    <source>
        <dbReference type="ARBA" id="ARBA00023264"/>
    </source>
</evidence>
<keyword evidence="14" id="KW-1185">Reference proteome</keyword>
<dbReference type="GO" id="GO:0008654">
    <property type="term" value="P:phospholipid biosynthetic process"/>
    <property type="evidence" value="ECO:0007669"/>
    <property type="project" value="UniProtKB-KW"/>
</dbReference>
<dbReference type="NCBIfam" id="TIGR00182">
    <property type="entry name" value="plsX"/>
    <property type="match status" value="1"/>
</dbReference>
<comment type="catalytic activity">
    <reaction evidence="1 10">
        <text>a fatty acyl-[ACP] + phosphate = an acyl phosphate + holo-[ACP]</text>
        <dbReference type="Rhea" id="RHEA:42292"/>
        <dbReference type="Rhea" id="RHEA-COMP:9685"/>
        <dbReference type="Rhea" id="RHEA-COMP:14125"/>
        <dbReference type="ChEBI" id="CHEBI:43474"/>
        <dbReference type="ChEBI" id="CHEBI:59918"/>
        <dbReference type="ChEBI" id="CHEBI:64479"/>
        <dbReference type="ChEBI" id="CHEBI:138651"/>
        <dbReference type="EC" id="2.3.1.274"/>
    </reaction>
</comment>
<dbReference type="SUPFAM" id="SSF53659">
    <property type="entry name" value="Isocitrate/Isopropylmalate dehydrogenase-like"/>
    <property type="match status" value="1"/>
</dbReference>
<dbReference type="InterPro" id="IPR003664">
    <property type="entry name" value="FA_synthesis"/>
</dbReference>
<evidence type="ECO:0000256" key="2">
    <source>
        <dbReference type="ARBA" id="ARBA00022490"/>
    </source>
</evidence>
<keyword evidence="2 10" id="KW-0963">Cytoplasm</keyword>
<evidence type="ECO:0000313" key="13">
    <source>
        <dbReference type="Proteomes" id="UP000254704"/>
    </source>
</evidence>
<proteinExistence type="inferred from homology"/>
<gene>
    <name evidence="12" type="primary">plsX_6</name>
    <name evidence="10 11" type="synonym">plsX</name>
    <name evidence="12" type="ORF">NCTC11621_01499</name>
    <name evidence="11" type="ORF">PA42_18890</name>
</gene>
<comment type="similarity">
    <text evidence="10">Belongs to the PlsX family.</text>
</comment>
<dbReference type="PANTHER" id="PTHR30100:SF1">
    <property type="entry name" value="PHOSPHATE ACYLTRANSFERASE"/>
    <property type="match status" value="1"/>
</dbReference>
<reference evidence="11" key="2">
    <citation type="submission" date="2024-05" db="EMBL/GenBank/DDBJ databases">
        <title>Determining zoonotic pasteurella genome.</title>
        <authorList>
            <person name="Maeda T."/>
            <person name="Takahashi T."/>
            <person name="Yoshida H."/>
        </authorList>
    </citation>
    <scope>NUCLEOTIDE SEQUENCE</scope>
    <source>
        <strain evidence="11">PA42</strain>
    </source>
</reference>
<name>A0A379EVM2_9PAST</name>
<evidence type="ECO:0000256" key="4">
    <source>
        <dbReference type="ARBA" id="ARBA00022679"/>
    </source>
</evidence>
<keyword evidence="4 10" id="KW-0808">Transferase</keyword>
<evidence type="ECO:0000256" key="1">
    <source>
        <dbReference type="ARBA" id="ARBA00001232"/>
    </source>
</evidence>
<dbReference type="Proteomes" id="UP000254704">
    <property type="component" value="Unassembled WGS sequence"/>
</dbReference>
<dbReference type="AlphaFoldDB" id="A0A379EVM2"/>
<reference evidence="12 13" key="1">
    <citation type="submission" date="2018-06" db="EMBL/GenBank/DDBJ databases">
        <authorList>
            <consortium name="Pathogen Informatics"/>
            <person name="Doyle S."/>
        </authorList>
    </citation>
    <scope>NUCLEOTIDE SEQUENCE [LARGE SCALE GENOMIC DNA]</scope>
    <source>
        <strain evidence="12 13">NCTC11621</strain>
    </source>
</reference>
<dbReference type="EMBL" id="UGTV01000015">
    <property type="protein sequence ID" value="SUC10445.1"/>
    <property type="molecule type" value="Genomic_DNA"/>
</dbReference>
<comment type="pathway">
    <text evidence="10">Lipid metabolism; phospholipid metabolism.</text>
</comment>